<organism evidence="1 2">
    <name type="scientific">Anaerocolumna aminovalerica</name>
    <dbReference type="NCBI Taxonomy" id="1527"/>
    <lineage>
        <taxon>Bacteria</taxon>
        <taxon>Bacillati</taxon>
        <taxon>Bacillota</taxon>
        <taxon>Clostridia</taxon>
        <taxon>Lachnospirales</taxon>
        <taxon>Lachnospiraceae</taxon>
        <taxon>Anaerocolumna</taxon>
    </lineage>
</organism>
<dbReference type="RefSeq" id="WP_091685109.1">
    <property type="nucleotide sequence ID" value="NZ_BAABFM010000010.1"/>
</dbReference>
<keyword evidence="2" id="KW-1185">Reference proteome</keyword>
<dbReference type="Pfam" id="PF03692">
    <property type="entry name" value="CxxCxxCC"/>
    <property type="match status" value="1"/>
</dbReference>
<evidence type="ECO:0000313" key="2">
    <source>
        <dbReference type="Proteomes" id="UP000198806"/>
    </source>
</evidence>
<gene>
    <name evidence="1" type="ORF">SAMN04489757_1077</name>
</gene>
<protein>
    <submittedName>
        <fullName evidence="1">Uncharacterized protein</fullName>
    </submittedName>
</protein>
<dbReference type="PANTHER" id="PTHR35866:SF1">
    <property type="entry name" value="YKGJ FAMILY CYSTEINE CLUSTER PROTEIN"/>
    <property type="match status" value="1"/>
</dbReference>
<dbReference type="STRING" id="1527.SAMN04489757_1077"/>
<sequence>MKRNVSLNEISDGRLYDLNDLVEASCNGCKGAAVCCHGMGNSIILDPYDIYRLTTNLNLTFEELLIDKIELNVVDGVILPNLKMAGLREGCSFLGQEGKCSIHPYRPGICRIFPLGRVYDNHDFKYFLQTNECENLSKTQIRVSKWIDTPEPERNKQFLIDWHYLLNDVENIIKNTQDENLIRNMNMYILNSFYVKKYTTDMEFYIQFSQRLSTIRKVL</sequence>
<reference evidence="1 2" key="1">
    <citation type="submission" date="2016-10" db="EMBL/GenBank/DDBJ databases">
        <authorList>
            <person name="de Groot N.N."/>
        </authorList>
    </citation>
    <scope>NUCLEOTIDE SEQUENCE [LARGE SCALE GENOMIC DNA]</scope>
    <source>
        <strain evidence="1 2">DSM 1283</strain>
    </source>
</reference>
<dbReference type="EMBL" id="FOWD01000007">
    <property type="protein sequence ID" value="SFO03189.1"/>
    <property type="molecule type" value="Genomic_DNA"/>
</dbReference>
<dbReference type="Proteomes" id="UP000198806">
    <property type="component" value="Unassembled WGS sequence"/>
</dbReference>
<dbReference type="PANTHER" id="PTHR35866">
    <property type="entry name" value="PUTATIVE-RELATED"/>
    <property type="match status" value="1"/>
</dbReference>
<accession>A0A1I5DVD4</accession>
<dbReference type="AlphaFoldDB" id="A0A1I5DVD4"/>
<proteinExistence type="predicted"/>
<name>A0A1I5DVD4_9FIRM</name>
<dbReference type="OrthoDB" id="9810361at2"/>
<dbReference type="InterPro" id="IPR005358">
    <property type="entry name" value="Puta_zinc/iron-chelating_dom"/>
</dbReference>
<evidence type="ECO:0000313" key="1">
    <source>
        <dbReference type="EMBL" id="SFO03189.1"/>
    </source>
</evidence>